<name>A0A7W3XZB7_9ACTN</name>
<keyword evidence="2" id="KW-1185">Reference proteome</keyword>
<dbReference type="EMBL" id="VKHS01001096">
    <property type="protein sequence ID" value="MBB0232686.1"/>
    <property type="molecule type" value="Genomic_DNA"/>
</dbReference>
<evidence type="ECO:0000313" key="1">
    <source>
        <dbReference type="EMBL" id="MBB0232686.1"/>
    </source>
</evidence>
<comment type="caution">
    <text evidence="1">The sequence shown here is derived from an EMBL/GenBank/DDBJ whole genome shotgun (WGS) entry which is preliminary data.</text>
</comment>
<protein>
    <submittedName>
        <fullName evidence="1">Uncharacterized protein</fullName>
    </submittedName>
</protein>
<dbReference type="AlphaFoldDB" id="A0A7W3XZB7"/>
<dbReference type="Proteomes" id="UP000530234">
    <property type="component" value="Unassembled WGS sequence"/>
</dbReference>
<organism evidence="1 2">
    <name type="scientific">Streptomyces calidiresistens</name>
    <dbReference type="NCBI Taxonomy" id="1485586"/>
    <lineage>
        <taxon>Bacteria</taxon>
        <taxon>Bacillati</taxon>
        <taxon>Actinomycetota</taxon>
        <taxon>Actinomycetes</taxon>
        <taxon>Kitasatosporales</taxon>
        <taxon>Streptomycetaceae</taxon>
        <taxon>Streptomyces</taxon>
    </lineage>
</organism>
<gene>
    <name evidence="1" type="ORF">FOE67_25160</name>
</gene>
<proteinExistence type="predicted"/>
<accession>A0A7W3XZB7</accession>
<sequence>MPERAGVSVEYPAPWFGFPLDPGVDVDRWAGSKAEELLLASNGEDVPEITRVLRPRASDLRAELGKRARAYRQRGPAHALGCYPPGVDTSDVGMEISRRIPAGCVDPARPAGGVAVHDAGEPLVEEGGTGAGPLTRIRWNARGERRPWFGGRPVIRALTHVIRPRATTVPVVAHTVWTDPGLDEYIEPWADGIAETIRVTSR</sequence>
<dbReference type="RefSeq" id="WP_182667209.1">
    <property type="nucleotide sequence ID" value="NZ_VKHS01001096.1"/>
</dbReference>
<reference evidence="2" key="1">
    <citation type="submission" date="2019-10" db="EMBL/GenBank/DDBJ databases">
        <title>Streptomyces sp. nov., a novel actinobacterium isolated from alkaline environment.</title>
        <authorList>
            <person name="Golinska P."/>
        </authorList>
    </citation>
    <scope>NUCLEOTIDE SEQUENCE [LARGE SCALE GENOMIC DNA]</scope>
    <source>
        <strain evidence="2">DSM 42108</strain>
    </source>
</reference>
<evidence type="ECO:0000313" key="2">
    <source>
        <dbReference type="Proteomes" id="UP000530234"/>
    </source>
</evidence>